<proteinExistence type="predicted"/>
<dbReference type="Proteomes" id="UP001157418">
    <property type="component" value="Unassembled WGS sequence"/>
</dbReference>
<name>A0AAU9NXG6_9ASTR</name>
<reference evidence="1 2" key="1">
    <citation type="submission" date="2022-01" db="EMBL/GenBank/DDBJ databases">
        <authorList>
            <person name="Xiong W."/>
            <person name="Schranz E."/>
        </authorList>
    </citation>
    <scope>NUCLEOTIDE SEQUENCE [LARGE SCALE GENOMIC DNA]</scope>
</reference>
<sequence>MLKRGSFNNTHIIPLALTLTIASIYTQRLRIGFCCLRSLPSLLLLLSSHPFPARRRYPSRLHRPEIVAAQSNDQHEIIKNNNRTWTEGNKTNNKMSSLLRTIKESREISKPVKLILVHPRLIKWTRISSGRFIFIDCFNGTHPLAFVRIWYTSLIYRAACKNAAERSD</sequence>
<accession>A0AAU9NXG6</accession>
<gene>
    <name evidence="1" type="ORF">LVIROSA_LOCUS28473</name>
</gene>
<comment type="caution">
    <text evidence="1">The sequence shown here is derived from an EMBL/GenBank/DDBJ whole genome shotgun (WGS) entry which is preliminary data.</text>
</comment>
<dbReference type="EMBL" id="CAKMRJ010005412">
    <property type="protein sequence ID" value="CAH1442491.1"/>
    <property type="molecule type" value="Genomic_DNA"/>
</dbReference>
<keyword evidence="2" id="KW-1185">Reference proteome</keyword>
<evidence type="ECO:0000313" key="1">
    <source>
        <dbReference type="EMBL" id="CAH1442491.1"/>
    </source>
</evidence>
<dbReference type="AlphaFoldDB" id="A0AAU9NXG6"/>
<protein>
    <submittedName>
        <fullName evidence="1">Uncharacterized protein</fullName>
    </submittedName>
</protein>
<organism evidence="1 2">
    <name type="scientific">Lactuca virosa</name>
    <dbReference type="NCBI Taxonomy" id="75947"/>
    <lineage>
        <taxon>Eukaryota</taxon>
        <taxon>Viridiplantae</taxon>
        <taxon>Streptophyta</taxon>
        <taxon>Embryophyta</taxon>
        <taxon>Tracheophyta</taxon>
        <taxon>Spermatophyta</taxon>
        <taxon>Magnoliopsida</taxon>
        <taxon>eudicotyledons</taxon>
        <taxon>Gunneridae</taxon>
        <taxon>Pentapetalae</taxon>
        <taxon>asterids</taxon>
        <taxon>campanulids</taxon>
        <taxon>Asterales</taxon>
        <taxon>Asteraceae</taxon>
        <taxon>Cichorioideae</taxon>
        <taxon>Cichorieae</taxon>
        <taxon>Lactucinae</taxon>
        <taxon>Lactuca</taxon>
    </lineage>
</organism>
<evidence type="ECO:0000313" key="2">
    <source>
        <dbReference type="Proteomes" id="UP001157418"/>
    </source>
</evidence>